<dbReference type="GO" id="GO:0042813">
    <property type="term" value="F:Wnt receptor activity"/>
    <property type="evidence" value="ECO:0007669"/>
    <property type="project" value="TreeGrafter"/>
</dbReference>
<evidence type="ECO:0000259" key="4">
    <source>
        <dbReference type="PROSITE" id="PS50038"/>
    </source>
</evidence>
<gene>
    <name evidence="5" type="ORF">BSL78_10243</name>
</gene>
<dbReference type="GO" id="GO:0005886">
    <property type="term" value="C:plasma membrane"/>
    <property type="evidence" value="ECO:0007669"/>
    <property type="project" value="TreeGrafter"/>
</dbReference>
<dbReference type="PROSITE" id="PS50038">
    <property type="entry name" value="FZ"/>
    <property type="match status" value="1"/>
</dbReference>
<dbReference type="SUPFAM" id="SSF63501">
    <property type="entry name" value="Frizzled cysteine-rich domain"/>
    <property type="match status" value="1"/>
</dbReference>
<dbReference type="PANTHER" id="PTHR11309">
    <property type="entry name" value="FRIZZLED"/>
    <property type="match status" value="1"/>
</dbReference>
<dbReference type="Proteomes" id="UP000230750">
    <property type="component" value="Unassembled WGS sequence"/>
</dbReference>
<feature type="disulfide bond" evidence="3">
    <location>
        <begin position="67"/>
        <end position="91"/>
    </location>
</feature>
<evidence type="ECO:0000313" key="5">
    <source>
        <dbReference type="EMBL" id="PIK52893.1"/>
    </source>
</evidence>
<evidence type="ECO:0000256" key="2">
    <source>
        <dbReference type="ARBA" id="ARBA00023157"/>
    </source>
</evidence>
<sequence>MCGKMPYSSTSLPNTFGHETQEEIGLEIHQFWPLVEMQCSPFLEEFLCSVYIPPCGHISSTTCKELCESARDGCQSLLKQFGFVWPGALACESLPSLGEDTTCFLGGLQDGTSSGRTFTLFPKMTNRS</sequence>
<dbReference type="Pfam" id="PF01392">
    <property type="entry name" value="Fz"/>
    <property type="match status" value="1"/>
</dbReference>
<proteinExistence type="predicted"/>
<dbReference type="OrthoDB" id="10063776at2759"/>
<dbReference type="InterPro" id="IPR020067">
    <property type="entry name" value="Frizzled_dom"/>
</dbReference>
<dbReference type="EMBL" id="MRZV01000311">
    <property type="protein sequence ID" value="PIK52893.1"/>
    <property type="molecule type" value="Genomic_DNA"/>
</dbReference>
<dbReference type="GO" id="GO:0017147">
    <property type="term" value="F:Wnt-protein binding"/>
    <property type="evidence" value="ECO:0007669"/>
    <property type="project" value="TreeGrafter"/>
</dbReference>
<dbReference type="GO" id="GO:0060070">
    <property type="term" value="P:canonical Wnt signaling pathway"/>
    <property type="evidence" value="ECO:0007669"/>
    <property type="project" value="TreeGrafter"/>
</dbReference>
<reference evidence="5 6" key="1">
    <citation type="journal article" date="2017" name="PLoS Biol.">
        <title>The sea cucumber genome provides insights into morphological evolution and visceral regeneration.</title>
        <authorList>
            <person name="Zhang X."/>
            <person name="Sun L."/>
            <person name="Yuan J."/>
            <person name="Sun Y."/>
            <person name="Gao Y."/>
            <person name="Zhang L."/>
            <person name="Li S."/>
            <person name="Dai H."/>
            <person name="Hamel J.F."/>
            <person name="Liu C."/>
            <person name="Yu Y."/>
            <person name="Liu S."/>
            <person name="Lin W."/>
            <person name="Guo K."/>
            <person name="Jin S."/>
            <person name="Xu P."/>
            <person name="Storey K.B."/>
            <person name="Huan P."/>
            <person name="Zhang T."/>
            <person name="Zhou Y."/>
            <person name="Zhang J."/>
            <person name="Lin C."/>
            <person name="Li X."/>
            <person name="Xing L."/>
            <person name="Huo D."/>
            <person name="Sun M."/>
            <person name="Wang L."/>
            <person name="Mercier A."/>
            <person name="Li F."/>
            <person name="Yang H."/>
            <person name="Xiang J."/>
        </authorList>
    </citation>
    <scope>NUCLEOTIDE SEQUENCE [LARGE SCALE GENOMIC DNA]</scope>
    <source>
        <strain evidence="5">Shaxun</strain>
        <tissue evidence="5">Muscle</tissue>
    </source>
</reference>
<protein>
    <recommendedName>
        <fullName evidence="4">FZ domain-containing protein</fullName>
    </recommendedName>
</protein>
<accession>A0A2G8KXZ6</accession>
<keyword evidence="6" id="KW-1185">Reference proteome</keyword>
<comment type="caution">
    <text evidence="5">The sequence shown here is derived from an EMBL/GenBank/DDBJ whole genome shotgun (WGS) entry which is preliminary data.</text>
</comment>
<evidence type="ECO:0000256" key="3">
    <source>
        <dbReference type="PROSITE-ProRule" id="PRU00090"/>
    </source>
</evidence>
<dbReference type="Gene3D" id="1.10.2000.10">
    <property type="entry name" value="Frizzled cysteine-rich domain"/>
    <property type="match status" value="1"/>
</dbReference>
<organism evidence="5 6">
    <name type="scientific">Stichopus japonicus</name>
    <name type="common">Sea cucumber</name>
    <dbReference type="NCBI Taxonomy" id="307972"/>
    <lineage>
        <taxon>Eukaryota</taxon>
        <taxon>Metazoa</taxon>
        <taxon>Echinodermata</taxon>
        <taxon>Eleutherozoa</taxon>
        <taxon>Echinozoa</taxon>
        <taxon>Holothuroidea</taxon>
        <taxon>Aspidochirotacea</taxon>
        <taxon>Aspidochirotida</taxon>
        <taxon>Stichopodidae</taxon>
        <taxon>Apostichopus</taxon>
    </lineage>
</organism>
<keyword evidence="2 3" id="KW-1015">Disulfide bond</keyword>
<evidence type="ECO:0000313" key="6">
    <source>
        <dbReference type="Proteomes" id="UP000230750"/>
    </source>
</evidence>
<dbReference type="InterPro" id="IPR015526">
    <property type="entry name" value="Frizzled/SFRP"/>
</dbReference>
<feature type="domain" description="FZ" evidence="4">
    <location>
        <begin position="1"/>
        <end position="106"/>
    </location>
</feature>
<evidence type="ECO:0000256" key="1">
    <source>
        <dbReference type="ARBA" id="ARBA00022473"/>
    </source>
</evidence>
<comment type="caution">
    <text evidence="3">Lacks conserved residue(s) required for the propagation of feature annotation.</text>
</comment>
<dbReference type="STRING" id="307972.A0A2G8KXZ6"/>
<dbReference type="GO" id="GO:0035567">
    <property type="term" value="P:non-canonical Wnt signaling pathway"/>
    <property type="evidence" value="ECO:0007669"/>
    <property type="project" value="TreeGrafter"/>
</dbReference>
<dbReference type="SMART" id="SM00063">
    <property type="entry name" value="FRI"/>
    <property type="match status" value="1"/>
</dbReference>
<dbReference type="AlphaFoldDB" id="A0A2G8KXZ6"/>
<dbReference type="InterPro" id="IPR036790">
    <property type="entry name" value="Frizzled_dom_sf"/>
</dbReference>
<name>A0A2G8KXZ6_STIJA</name>
<feature type="disulfide bond" evidence="3">
    <location>
        <begin position="2"/>
        <end position="48"/>
    </location>
</feature>
<keyword evidence="1" id="KW-0217">Developmental protein</keyword>
<dbReference type="PANTHER" id="PTHR11309:SF126">
    <property type="entry name" value="FRIZZLED-2"/>
    <property type="match status" value="1"/>
</dbReference>